<keyword evidence="4 6" id="KW-0732">Signal</keyword>
<feature type="signal peptide" evidence="6">
    <location>
        <begin position="1"/>
        <end position="17"/>
    </location>
</feature>
<keyword evidence="5" id="KW-0325">Glycoprotein</keyword>
<keyword evidence="8" id="KW-1185">Reference proteome</keyword>
<dbReference type="Pfam" id="PF03227">
    <property type="entry name" value="GILT"/>
    <property type="match status" value="1"/>
</dbReference>
<sequence>MAFKATFLVSLLYLVFALCSSLQTADKNAAKVEITVYYETHCPDSKDFIKNQLYPTYEKIAEIMDIILVPFGKATYTETNGSVTFECQHGVKECRGNMLQSCMKNIYKDIAKVLPVVYCMEKRISPEKALKACTAQTTLNATVISNCANSSEGERYLLEEGKRTKSLSPALSFVPSITINSVYSRTQQSEALRDLRKVVCKEYKGPKPEGCNGSL</sequence>
<evidence type="ECO:0000256" key="3">
    <source>
        <dbReference type="ARBA" id="ARBA00022525"/>
    </source>
</evidence>
<reference evidence="7 8" key="1">
    <citation type="journal article" date="2018" name="Gigascience">
        <title>Genomes of trombidid mites reveal novel predicted allergens and laterally-transferred genes associated with secondary metabolism.</title>
        <authorList>
            <person name="Dong X."/>
            <person name="Chaisiri K."/>
            <person name="Xia D."/>
            <person name="Armstrong S.D."/>
            <person name="Fang Y."/>
            <person name="Donnelly M.J."/>
            <person name="Kadowaki T."/>
            <person name="McGarry J.W."/>
            <person name="Darby A.C."/>
            <person name="Makepeace B.L."/>
        </authorList>
    </citation>
    <scope>NUCLEOTIDE SEQUENCE [LARGE SCALE GENOMIC DNA]</scope>
    <source>
        <strain evidence="7">UoL-UT</strain>
    </source>
</reference>
<evidence type="ECO:0000256" key="6">
    <source>
        <dbReference type="SAM" id="SignalP"/>
    </source>
</evidence>
<evidence type="ECO:0000256" key="2">
    <source>
        <dbReference type="ARBA" id="ARBA00005679"/>
    </source>
</evidence>
<accession>A0A443SDK4</accession>
<keyword evidence="3" id="KW-0964">Secreted</keyword>
<dbReference type="GO" id="GO:0016671">
    <property type="term" value="F:oxidoreductase activity, acting on a sulfur group of donors, disulfide as acceptor"/>
    <property type="evidence" value="ECO:0007669"/>
    <property type="project" value="InterPro"/>
</dbReference>
<comment type="caution">
    <text evidence="7">The sequence shown here is derived from an EMBL/GenBank/DDBJ whole genome shotgun (WGS) entry which is preliminary data.</text>
</comment>
<evidence type="ECO:0000256" key="1">
    <source>
        <dbReference type="ARBA" id="ARBA00004613"/>
    </source>
</evidence>
<dbReference type="InterPro" id="IPR004911">
    <property type="entry name" value="Interferon-induced_GILT"/>
</dbReference>
<dbReference type="PANTHER" id="PTHR13234:SF8">
    <property type="entry name" value="GAMMA-INTERFERON-INDUCIBLE LYSOSOMAL THIOL REDUCTASE"/>
    <property type="match status" value="1"/>
</dbReference>
<dbReference type="Gene3D" id="3.40.30.10">
    <property type="entry name" value="Glutaredoxin"/>
    <property type="match status" value="1"/>
</dbReference>
<dbReference type="GO" id="GO:0005576">
    <property type="term" value="C:extracellular region"/>
    <property type="evidence" value="ECO:0007669"/>
    <property type="project" value="UniProtKB-SubCell"/>
</dbReference>
<gene>
    <name evidence="7" type="ORF">B4U80_04682</name>
</gene>
<protein>
    <submittedName>
        <fullName evidence="7">Gamma-interferon-inducible lysosomal thiol reductase-like isoform X1</fullName>
    </submittedName>
</protein>
<evidence type="ECO:0000256" key="5">
    <source>
        <dbReference type="ARBA" id="ARBA00023180"/>
    </source>
</evidence>
<comment type="similarity">
    <text evidence="2">Belongs to the GILT family.</text>
</comment>
<feature type="chain" id="PRO_5019321163" evidence="6">
    <location>
        <begin position="18"/>
        <end position="215"/>
    </location>
</feature>
<dbReference type="STRING" id="299467.A0A443SDK4"/>
<dbReference type="EMBL" id="NCKV01003543">
    <property type="protein sequence ID" value="RWS25594.1"/>
    <property type="molecule type" value="Genomic_DNA"/>
</dbReference>
<dbReference type="AlphaFoldDB" id="A0A443SDK4"/>
<dbReference type="Proteomes" id="UP000288716">
    <property type="component" value="Unassembled WGS sequence"/>
</dbReference>
<proteinExistence type="inferred from homology"/>
<name>A0A443SDK4_9ACAR</name>
<evidence type="ECO:0000313" key="7">
    <source>
        <dbReference type="EMBL" id="RWS25594.1"/>
    </source>
</evidence>
<evidence type="ECO:0000313" key="8">
    <source>
        <dbReference type="Proteomes" id="UP000288716"/>
    </source>
</evidence>
<dbReference type="VEuPathDB" id="VectorBase:LDEU006445"/>
<dbReference type="PANTHER" id="PTHR13234">
    <property type="entry name" value="GAMMA-INTERFERON INDUCIBLE LYSOSOMAL THIOL REDUCTASE GILT"/>
    <property type="match status" value="1"/>
</dbReference>
<evidence type="ECO:0000256" key="4">
    <source>
        <dbReference type="ARBA" id="ARBA00022729"/>
    </source>
</evidence>
<comment type="subcellular location">
    <subcellularLocation>
        <location evidence="1">Secreted</location>
    </subcellularLocation>
</comment>
<dbReference type="OrthoDB" id="958254at2759"/>
<organism evidence="7 8">
    <name type="scientific">Leptotrombidium deliense</name>
    <dbReference type="NCBI Taxonomy" id="299467"/>
    <lineage>
        <taxon>Eukaryota</taxon>
        <taxon>Metazoa</taxon>
        <taxon>Ecdysozoa</taxon>
        <taxon>Arthropoda</taxon>
        <taxon>Chelicerata</taxon>
        <taxon>Arachnida</taxon>
        <taxon>Acari</taxon>
        <taxon>Acariformes</taxon>
        <taxon>Trombidiformes</taxon>
        <taxon>Prostigmata</taxon>
        <taxon>Anystina</taxon>
        <taxon>Parasitengona</taxon>
        <taxon>Trombiculoidea</taxon>
        <taxon>Trombiculidae</taxon>
        <taxon>Leptotrombidium</taxon>
    </lineage>
</organism>